<dbReference type="PANTHER" id="PTHR42770">
    <property type="entry name" value="AMINO ACID TRANSPORTER-RELATED"/>
    <property type="match status" value="1"/>
</dbReference>
<feature type="transmembrane region" description="Helical" evidence="7">
    <location>
        <begin position="369"/>
        <end position="387"/>
    </location>
</feature>
<keyword evidence="4 7" id="KW-0812">Transmembrane</keyword>
<dbReference type="GO" id="GO:0005886">
    <property type="term" value="C:plasma membrane"/>
    <property type="evidence" value="ECO:0007669"/>
    <property type="project" value="UniProtKB-SubCell"/>
</dbReference>
<evidence type="ECO:0000313" key="8">
    <source>
        <dbReference type="EMBL" id="AHI53047.1"/>
    </source>
</evidence>
<name>W6A7T1_9MOLU</name>
<evidence type="ECO:0000256" key="1">
    <source>
        <dbReference type="ARBA" id="ARBA00004651"/>
    </source>
</evidence>
<sequence length="520" mass="57224">MSSRTKTLTKATIVLMSFGIIFGFRNIINNQVQFGLLAAILFLVGGAIYAIPMVLITSEFGSIKKLKDQESGMGSFCVFTLGQKYGFLASWASYFGNLFFFATIAPFTIIALSFFFTGSNGFDKLAEVFYNDGNNGISQSNATRSSAIILALCAILLFWGGTFVSRKGPKWIGTFTNIGGTASLILGVLFIAIALFYTIPFGETIKFDSSLLDPINNDNGFKGDWWSFLSAFPWLIFAFNGIETMSVFVKDTKGGPKAFKIASVIGMSIVIGLMVVGTVVLSFTIDQETINSPQWGLSNSYYYVFPKILGLEIDSVAGKTIIHIVGLITALNGMGSMFFWTAGPAKVFFSEIPENVMGKYISKVDKNGIPVNALFLQAIVVSIILLIVGTTTVGEVGGGSSAFLTKITQATTSLATVQMFFYFGGYIKFRLKNDDEDRGTRFFKNKWPAIIISVITLVLLAIAFFFGTIPSPESWKADWVNSLIDFIFIFGGFIFFMGFGMFMWWYNMERKVKVKQGELK</sequence>
<keyword evidence="3" id="KW-1003">Cell membrane</keyword>
<evidence type="ECO:0000256" key="2">
    <source>
        <dbReference type="ARBA" id="ARBA00022448"/>
    </source>
</evidence>
<evidence type="ECO:0000256" key="3">
    <source>
        <dbReference type="ARBA" id="ARBA00022475"/>
    </source>
</evidence>
<dbReference type="InterPro" id="IPR002293">
    <property type="entry name" value="AA/rel_permease1"/>
</dbReference>
<dbReference type="RefSeq" id="WP_025363279.1">
    <property type="nucleotide sequence ID" value="NZ_CP006681.1"/>
</dbReference>
<organism evidence="8 9">
    <name type="scientific">Spiroplasma culicicola AES-1</name>
    <dbReference type="NCBI Taxonomy" id="1276246"/>
    <lineage>
        <taxon>Bacteria</taxon>
        <taxon>Bacillati</taxon>
        <taxon>Mycoplasmatota</taxon>
        <taxon>Mollicutes</taxon>
        <taxon>Entomoplasmatales</taxon>
        <taxon>Spiroplasmataceae</taxon>
        <taxon>Spiroplasma</taxon>
    </lineage>
</organism>
<reference evidence="8 9" key="1">
    <citation type="journal article" date="2014" name="Genome Biol. Evol.">
        <title>Molecular evolution of the substrate utilization strategies and putative virulence factors in mosquito-associated Spiroplasma species.</title>
        <authorList>
            <person name="Chang T.H."/>
            <person name="Lo W.S."/>
            <person name="Ku C."/>
            <person name="Chen L.L."/>
            <person name="Kuo C.H."/>
        </authorList>
    </citation>
    <scope>NUCLEOTIDE SEQUENCE [LARGE SCALE GENOMIC DNA]</scope>
    <source>
        <strain evidence="8">AES-1</strain>
    </source>
</reference>
<feature type="transmembrane region" description="Helical" evidence="7">
    <location>
        <begin position="261"/>
        <end position="285"/>
    </location>
</feature>
<feature type="transmembrane region" description="Helical" evidence="7">
    <location>
        <begin position="94"/>
        <end position="116"/>
    </location>
</feature>
<proteinExistence type="predicted"/>
<keyword evidence="5 7" id="KW-1133">Transmembrane helix</keyword>
<feature type="transmembrane region" description="Helical" evidence="7">
    <location>
        <begin position="486"/>
        <end position="506"/>
    </location>
</feature>
<dbReference type="STRING" id="1276246.SCULI_v1c07060"/>
<dbReference type="HOGENOM" id="CLU_020854_2_1_14"/>
<protein>
    <submittedName>
        <fullName evidence="8">Amino acid permease family protein</fullName>
    </submittedName>
</protein>
<dbReference type="PIRSF" id="PIRSF006060">
    <property type="entry name" value="AA_transporter"/>
    <property type="match status" value="1"/>
</dbReference>
<dbReference type="AlphaFoldDB" id="W6A7T1"/>
<evidence type="ECO:0000313" key="9">
    <source>
        <dbReference type="Proteomes" id="UP000019267"/>
    </source>
</evidence>
<dbReference type="OrthoDB" id="9791588at2"/>
<accession>W6A7T1</accession>
<dbReference type="eggNOG" id="COG0531">
    <property type="taxonomic scope" value="Bacteria"/>
</dbReference>
<dbReference type="InterPro" id="IPR050367">
    <property type="entry name" value="APC_superfamily"/>
</dbReference>
<feature type="transmembrane region" description="Helical" evidence="7">
    <location>
        <begin position="34"/>
        <end position="57"/>
    </location>
</feature>
<dbReference type="Proteomes" id="UP000019267">
    <property type="component" value="Chromosome"/>
</dbReference>
<comment type="subcellular location">
    <subcellularLocation>
        <location evidence="1">Cell membrane</location>
        <topology evidence="1">Multi-pass membrane protein</topology>
    </subcellularLocation>
</comment>
<keyword evidence="9" id="KW-1185">Reference proteome</keyword>
<dbReference type="KEGG" id="scq:SCULI_v1c07060"/>
<dbReference type="Pfam" id="PF13520">
    <property type="entry name" value="AA_permease_2"/>
    <property type="match status" value="1"/>
</dbReference>
<feature type="transmembrane region" description="Helical" evidence="7">
    <location>
        <begin position="447"/>
        <end position="466"/>
    </location>
</feature>
<keyword evidence="2" id="KW-0813">Transport</keyword>
<dbReference type="GO" id="GO:0022857">
    <property type="term" value="F:transmembrane transporter activity"/>
    <property type="evidence" value="ECO:0007669"/>
    <property type="project" value="InterPro"/>
</dbReference>
<feature type="transmembrane region" description="Helical" evidence="7">
    <location>
        <begin position="407"/>
        <end position="427"/>
    </location>
</feature>
<feature type="transmembrane region" description="Helical" evidence="7">
    <location>
        <begin position="225"/>
        <end position="249"/>
    </location>
</feature>
<evidence type="ECO:0000256" key="5">
    <source>
        <dbReference type="ARBA" id="ARBA00022989"/>
    </source>
</evidence>
<feature type="transmembrane region" description="Helical" evidence="7">
    <location>
        <begin position="147"/>
        <end position="165"/>
    </location>
</feature>
<evidence type="ECO:0000256" key="7">
    <source>
        <dbReference type="SAM" id="Phobius"/>
    </source>
</evidence>
<gene>
    <name evidence="8" type="ORF">SCULI_v1c07060</name>
</gene>
<dbReference type="PATRIC" id="fig|1276246.3.peg.704"/>
<feature type="transmembrane region" description="Helical" evidence="7">
    <location>
        <begin position="321"/>
        <end position="349"/>
    </location>
</feature>
<dbReference type="Gene3D" id="1.20.1740.10">
    <property type="entry name" value="Amino acid/polyamine transporter I"/>
    <property type="match status" value="1"/>
</dbReference>
<feature type="transmembrane region" description="Helical" evidence="7">
    <location>
        <begin position="7"/>
        <end position="28"/>
    </location>
</feature>
<keyword evidence="6 7" id="KW-0472">Membrane</keyword>
<feature type="transmembrane region" description="Helical" evidence="7">
    <location>
        <begin position="177"/>
        <end position="199"/>
    </location>
</feature>
<dbReference type="EMBL" id="CP006681">
    <property type="protein sequence ID" value="AHI53047.1"/>
    <property type="molecule type" value="Genomic_DNA"/>
</dbReference>
<evidence type="ECO:0000256" key="6">
    <source>
        <dbReference type="ARBA" id="ARBA00023136"/>
    </source>
</evidence>
<evidence type="ECO:0000256" key="4">
    <source>
        <dbReference type="ARBA" id="ARBA00022692"/>
    </source>
</evidence>
<dbReference type="PANTHER" id="PTHR42770:SF15">
    <property type="entry name" value="GLUTAMATE_GAMMA-AMINOBUTYRATE ANTIPORTER-RELATED"/>
    <property type="match status" value="1"/>
</dbReference>